<keyword evidence="2" id="KW-1185">Reference proteome</keyword>
<proteinExistence type="predicted"/>
<gene>
    <name evidence="1" type="ORF">BOTBODRAFT_29188</name>
</gene>
<evidence type="ECO:0000313" key="2">
    <source>
        <dbReference type="Proteomes" id="UP000027195"/>
    </source>
</evidence>
<dbReference type="EMBL" id="KL198022">
    <property type="protein sequence ID" value="KDQ17886.1"/>
    <property type="molecule type" value="Genomic_DNA"/>
</dbReference>
<dbReference type="InParanoid" id="A0A067N2B3"/>
<dbReference type="HOGENOM" id="CLU_1331754_0_0_1"/>
<accession>A0A067N2B3</accession>
<reference evidence="2" key="1">
    <citation type="journal article" date="2014" name="Proc. Natl. Acad. Sci. U.S.A.">
        <title>Extensive sampling of basidiomycete genomes demonstrates inadequacy of the white-rot/brown-rot paradigm for wood decay fungi.</title>
        <authorList>
            <person name="Riley R."/>
            <person name="Salamov A.A."/>
            <person name="Brown D.W."/>
            <person name="Nagy L.G."/>
            <person name="Floudas D."/>
            <person name="Held B.W."/>
            <person name="Levasseur A."/>
            <person name="Lombard V."/>
            <person name="Morin E."/>
            <person name="Otillar R."/>
            <person name="Lindquist E.A."/>
            <person name="Sun H."/>
            <person name="LaButti K.M."/>
            <person name="Schmutz J."/>
            <person name="Jabbour D."/>
            <person name="Luo H."/>
            <person name="Baker S.E."/>
            <person name="Pisabarro A.G."/>
            <person name="Walton J.D."/>
            <person name="Blanchette R.A."/>
            <person name="Henrissat B."/>
            <person name="Martin F."/>
            <person name="Cullen D."/>
            <person name="Hibbett D.S."/>
            <person name="Grigoriev I.V."/>
        </authorList>
    </citation>
    <scope>NUCLEOTIDE SEQUENCE [LARGE SCALE GENOMIC DNA]</scope>
    <source>
        <strain evidence="2">FD-172 SS1</strain>
    </source>
</reference>
<organism evidence="1 2">
    <name type="scientific">Botryobasidium botryosum (strain FD-172 SS1)</name>
    <dbReference type="NCBI Taxonomy" id="930990"/>
    <lineage>
        <taxon>Eukaryota</taxon>
        <taxon>Fungi</taxon>
        <taxon>Dikarya</taxon>
        <taxon>Basidiomycota</taxon>
        <taxon>Agaricomycotina</taxon>
        <taxon>Agaricomycetes</taxon>
        <taxon>Cantharellales</taxon>
        <taxon>Botryobasidiaceae</taxon>
        <taxon>Botryobasidium</taxon>
    </lineage>
</organism>
<dbReference type="AlphaFoldDB" id="A0A067N2B3"/>
<evidence type="ECO:0000313" key="1">
    <source>
        <dbReference type="EMBL" id="KDQ17886.1"/>
    </source>
</evidence>
<sequence length="206" mass="22827">MTCTTREGVRMGTSFRPGLKAELAKVTNSWGQKRGWSGKAYSDVHLLPPESSPDIFKDRSLPALIALVDLLLSAGVSIEGNFCDIFYTGSGERILRALSGHHIYDNLGTPLNAVISGICNVERIVYEPQRVDDQDSLTAQLDYAFRGSDECGCQPRSKHLWPRHALRVRISPLGVYLAMAMRAIIPQWENVFVAAVSGCWLEFGSW</sequence>
<dbReference type="Proteomes" id="UP000027195">
    <property type="component" value="Unassembled WGS sequence"/>
</dbReference>
<protein>
    <submittedName>
        <fullName evidence="1">Uncharacterized protein</fullName>
    </submittedName>
</protein>
<name>A0A067N2B3_BOTB1</name>